<reference evidence="2 3" key="1">
    <citation type="journal article" date="2019" name="Genome Biol. Evol.">
        <title>Insights into the evolution of the New World diploid cottons (Gossypium, subgenus Houzingenia) based on genome sequencing.</title>
        <authorList>
            <person name="Grover C.E."/>
            <person name="Arick M.A. 2nd"/>
            <person name="Thrash A."/>
            <person name="Conover J.L."/>
            <person name="Sanders W.S."/>
            <person name="Peterson D.G."/>
            <person name="Frelichowski J.E."/>
            <person name="Scheffler J.A."/>
            <person name="Scheffler B.E."/>
            <person name="Wendel J.F."/>
        </authorList>
    </citation>
    <scope>NUCLEOTIDE SEQUENCE [LARGE SCALE GENOMIC DNA]</scope>
    <source>
        <strain evidence="2">185</strain>
        <tissue evidence="2">Leaf</tissue>
    </source>
</reference>
<dbReference type="Proteomes" id="UP000593577">
    <property type="component" value="Unassembled WGS sequence"/>
</dbReference>
<protein>
    <recommendedName>
        <fullName evidence="1">DUF7745 domain-containing protein</fullName>
    </recommendedName>
</protein>
<dbReference type="EMBL" id="JABFAA010270044">
    <property type="protein sequence ID" value="MBA0701451.1"/>
    <property type="molecule type" value="Genomic_DNA"/>
</dbReference>
<keyword evidence="3" id="KW-1185">Reference proteome</keyword>
<name>A0A7J8YPD3_GOSAI</name>
<sequence length="178" mass="20745">VDVFALSIYGLVISPKVLGHIDEAVTDLFNQLDRRVTPVPAILPKTFRSLSACRRMGEGRFIGCAQLLLVWFHSHFWKVDKKASLMVLDEILYRYGDFDWVPLLRIWGAIGYTPLLVLRQYRSRQFIPATQGLAESEFSYKVNNYRGKIREMSNAWKQIHQMKRIIVGAMITPEYHKW</sequence>
<dbReference type="InterPro" id="IPR056647">
    <property type="entry name" value="DUF7745"/>
</dbReference>
<organism evidence="2 3">
    <name type="scientific">Gossypium aridum</name>
    <name type="common">American cotton</name>
    <name type="synonym">Erioxylum aridum</name>
    <dbReference type="NCBI Taxonomy" id="34290"/>
    <lineage>
        <taxon>Eukaryota</taxon>
        <taxon>Viridiplantae</taxon>
        <taxon>Streptophyta</taxon>
        <taxon>Embryophyta</taxon>
        <taxon>Tracheophyta</taxon>
        <taxon>Spermatophyta</taxon>
        <taxon>Magnoliopsida</taxon>
        <taxon>eudicotyledons</taxon>
        <taxon>Gunneridae</taxon>
        <taxon>Pentapetalae</taxon>
        <taxon>rosids</taxon>
        <taxon>malvids</taxon>
        <taxon>Malvales</taxon>
        <taxon>Malvaceae</taxon>
        <taxon>Malvoideae</taxon>
        <taxon>Gossypium</taxon>
    </lineage>
</organism>
<gene>
    <name evidence="2" type="ORF">Goari_020563</name>
</gene>
<feature type="domain" description="DUF7745" evidence="1">
    <location>
        <begin position="2"/>
        <end position="79"/>
    </location>
</feature>
<feature type="non-terminal residue" evidence="2">
    <location>
        <position position="1"/>
    </location>
</feature>
<comment type="caution">
    <text evidence="2">The sequence shown here is derived from an EMBL/GenBank/DDBJ whole genome shotgun (WGS) entry which is preliminary data.</text>
</comment>
<accession>A0A7J8YPD3</accession>
<evidence type="ECO:0000259" key="1">
    <source>
        <dbReference type="Pfam" id="PF24924"/>
    </source>
</evidence>
<proteinExistence type="predicted"/>
<dbReference type="AlphaFoldDB" id="A0A7J8YPD3"/>
<feature type="domain" description="DUF7745" evidence="1">
    <location>
        <begin position="89"/>
        <end position="178"/>
    </location>
</feature>
<evidence type="ECO:0000313" key="3">
    <source>
        <dbReference type="Proteomes" id="UP000593577"/>
    </source>
</evidence>
<dbReference type="PANTHER" id="PTHR48200">
    <property type="entry name" value="PROTEIN, PUTATIVE-RELATED"/>
    <property type="match status" value="1"/>
</dbReference>
<dbReference type="PANTHER" id="PTHR48200:SF1">
    <property type="entry name" value="AMINOTRANSFERASE-LIKE PLANT MOBILE DOMAIN-CONTAINING PROTEIN"/>
    <property type="match status" value="1"/>
</dbReference>
<dbReference type="Pfam" id="PF24924">
    <property type="entry name" value="DUF7745"/>
    <property type="match status" value="2"/>
</dbReference>
<evidence type="ECO:0000313" key="2">
    <source>
        <dbReference type="EMBL" id="MBA0701451.1"/>
    </source>
</evidence>